<proteinExistence type="predicted"/>
<dbReference type="EMBL" id="UPSH01000001">
    <property type="protein sequence ID" value="VBB18388.1"/>
    <property type="molecule type" value="Genomic_DNA"/>
</dbReference>
<organism evidence="1 2">
    <name type="scientific">Yasminevirus sp. GU-2018</name>
    <dbReference type="NCBI Taxonomy" id="2420051"/>
    <lineage>
        <taxon>Viruses</taxon>
        <taxon>Varidnaviria</taxon>
        <taxon>Bamfordvirae</taxon>
        <taxon>Nucleocytoviricota</taxon>
        <taxon>Megaviricetes</taxon>
        <taxon>Imitervirales</taxon>
        <taxon>Mimiviridae</taxon>
        <taxon>Klosneuvirinae</taxon>
        <taxon>Yasminevirus</taxon>
        <taxon>Yasminevirus saudimassiliense</taxon>
    </lineage>
</organism>
<keyword evidence="2" id="KW-1185">Reference proteome</keyword>
<evidence type="ECO:0000313" key="2">
    <source>
        <dbReference type="Proteomes" id="UP000594342"/>
    </source>
</evidence>
<name>A0A5K0U8K1_9VIRU</name>
<accession>A0A5K0U8K1</accession>
<reference evidence="1 2" key="1">
    <citation type="submission" date="2018-10" db="EMBL/GenBank/DDBJ databases">
        <authorList>
            <consortium name="IHU Genomes"/>
        </authorList>
    </citation>
    <scope>NUCLEOTIDE SEQUENCE [LARGE SCALE GENOMIC DNA]</scope>
    <source>
        <strain evidence="1 2">A1</strain>
    </source>
</reference>
<evidence type="ECO:0000313" key="1">
    <source>
        <dbReference type="EMBL" id="VBB18388.1"/>
    </source>
</evidence>
<comment type="caution">
    <text evidence="1">The sequence shown here is derived from an EMBL/GenBank/DDBJ whole genome shotgun (WGS) entry which is preliminary data.</text>
</comment>
<gene>
    <name evidence="1" type="ORF">YASMINEVIRUS_851</name>
</gene>
<protein>
    <submittedName>
        <fullName evidence="1">Uncharacterized protein</fullName>
    </submittedName>
</protein>
<sequence length="337" mass="38397">MDSPLKQTTKPATKGEETDFVAQVTSNQRLMRIVKFSLSNLIKKLIDDVEFDRTSFFSDNVHRFGNIGVPKSGTDLETKLSYLTSPESTVREKVTAITNSLVNGADPEKKNQQNTKKLFEYMRKLHSAKLASRWVQNRLEYVTSLLSSSDVRVDSTHMWAPIYLLYPSYRTKYDLTKTKLKKEDQFDPDVDGVSPYELPEPLSDLEQQFLMNCYPNRCSTGLTARPSNRMCHVPGRYLYSDIKSILPESKHRHDDLIVGGVSGHTILFMELALVMDVKWEPIVFACVVSQFPLHHSLIEIVDALREIGLVHSSRERSHEVNQITTLKKVAEGLGIYI</sequence>
<dbReference type="Proteomes" id="UP000594342">
    <property type="component" value="Unassembled WGS sequence"/>
</dbReference>